<dbReference type="NCBIfam" id="TIGR00951">
    <property type="entry name" value="2A43"/>
    <property type="match status" value="1"/>
</dbReference>
<dbReference type="Pfam" id="PF04193">
    <property type="entry name" value="PQ-loop"/>
    <property type="match status" value="2"/>
</dbReference>
<comment type="catalytic activity">
    <reaction evidence="10">
        <text>L-cystine(out) + H(+)(out) = L-cystine(in) + H(+)(in)</text>
        <dbReference type="Rhea" id="RHEA:66172"/>
        <dbReference type="ChEBI" id="CHEBI:15378"/>
        <dbReference type="ChEBI" id="CHEBI:35491"/>
    </reaction>
    <physiologicalReaction direction="left-to-right" evidence="10">
        <dbReference type="Rhea" id="RHEA:66173"/>
    </physiologicalReaction>
</comment>
<evidence type="ECO:0000256" key="10">
    <source>
        <dbReference type="ARBA" id="ARBA00048473"/>
    </source>
</evidence>
<keyword evidence="9" id="KW-0458">Lysosome</keyword>
<accession>A0A1B6KMC2</accession>
<keyword evidence="8 11" id="KW-0472">Membrane</keyword>
<evidence type="ECO:0008006" key="13">
    <source>
        <dbReference type="Google" id="ProtNLM"/>
    </source>
</evidence>
<organism evidence="12">
    <name type="scientific">Graphocephala atropunctata</name>
    <dbReference type="NCBI Taxonomy" id="36148"/>
    <lineage>
        <taxon>Eukaryota</taxon>
        <taxon>Metazoa</taxon>
        <taxon>Ecdysozoa</taxon>
        <taxon>Arthropoda</taxon>
        <taxon>Hexapoda</taxon>
        <taxon>Insecta</taxon>
        <taxon>Pterygota</taxon>
        <taxon>Neoptera</taxon>
        <taxon>Paraneoptera</taxon>
        <taxon>Hemiptera</taxon>
        <taxon>Auchenorrhyncha</taxon>
        <taxon>Membracoidea</taxon>
        <taxon>Cicadellidae</taxon>
        <taxon>Cicadellinae</taxon>
        <taxon>Cicadellini</taxon>
        <taxon>Graphocephala</taxon>
    </lineage>
</organism>
<dbReference type="InterPro" id="IPR006603">
    <property type="entry name" value="PQ-loop_rpt"/>
</dbReference>
<evidence type="ECO:0000256" key="2">
    <source>
        <dbReference type="ARBA" id="ARBA00006855"/>
    </source>
</evidence>
<keyword evidence="3" id="KW-0813">Transport</keyword>
<keyword evidence="5" id="KW-0677">Repeat</keyword>
<comment type="similarity">
    <text evidence="2">Belongs to the cystinosin family.</text>
</comment>
<evidence type="ECO:0000256" key="9">
    <source>
        <dbReference type="ARBA" id="ARBA00023228"/>
    </source>
</evidence>
<evidence type="ECO:0000313" key="12">
    <source>
        <dbReference type="EMBL" id="JAT12571.1"/>
    </source>
</evidence>
<sequence>MRFAVFVFAVLGAANNEAKLISSKGSIQLQPGKVKNITFLWNSTWLNNSRGEVLMHTKLPQIATVSPQCREIVLGLEETSWEVQIKGNRLGHTHLLALVNFTHVFSFEEGLVQITVLQYHWLQTLSVVCGYIYCFAWTISFYPQILFNVQRRSVVGLNFDFLALNELGYICYSAYNCCLFFVPSIQDEYYRRHVGATNPVLFNDVLFSVHGLFATTLQILQVFIYERGDQVVSWTATSLVSAGVFVLMATLGAAVQGYVAWLDAVLWISFIKLIVTTVKYIPQVLMNYRNKSTEGWSIECINCDLTGSCFSLLQMLMISYNCNDWVSILGDPTKFGLGLFSIGFDAVFMVQHYILYRYRYSKSPEEKKDDLVQKMQHCSSANTTTTK</sequence>
<keyword evidence="4 11" id="KW-0812">Transmembrane</keyword>
<reference evidence="12" key="1">
    <citation type="submission" date="2015-11" db="EMBL/GenBank/DDBJ databases">
        <title>De novo transcriptome assembly of four potential Pierce s Disease insect vectors from Arizona vineyards.</title>
        <authorList>
            <person name="Tassone E.E."/>
        </authorList>
    </citation>
    <scope>NUCLEOTIDE SEQUENCE</scope>
</reference>
<keyword evidence="7 11" id="KW-1133">Transmembrane helix</keyword>
<feature type="transmembrane region" description="Helical" evidence="11">
    <location>
        <begin position="258"/>
        <end position="275"/>
    </location>
</feature>
<evidence type="ECO:0000256" key="6">
    <source>
        <dbReference type="ARBA" id="ARBA00022847"/>
    </source>
</evidence>
<protein>
    <recommendedName>
        <fullName evidence="13">Cystinosin</fullName>
    </recommendedName>
</protein>
<feature type="transmembrane region" description="Helical" evidence="11">
    <location>
        <begin position="205"/>
        <end position="224"/>
    </location>
</feature>
<dbReference type="InterPro" id="IPR005282">
    <property type="entry name" value="LC_transporter"/>
</dbReference>
<proteinExistence type="inferred from homology"/>
<evidence type="ECO:0000256" key="3">
    <source>
        <dbReference type="ARBA" id="ARBA00022448"/>
    </source>
</evidence>
<dbReference type="GO" id="GO:0015293">
    <property type="term" value="F:symporter activity"/>
    <property type="evidence" value="ECO:0007669"/>
    <property type="project" value="UniProtKB-KW"/>
</dbReference>
<evidence type="ECO:0000256" key="4">
    <source>
        <dbReference type="ARBA" id="ARBA00022692"/>
    </source>
</evidence>
<feature type="transmembrane region" description="Helical" evidence="11">
    <location>
        <begin position="121"/>
        <end position="142"/>
    </location>
</feature>
<name>A0A1B6KMC2_9HEMI</name>
<dbReference type="FunFam" id="1.20.1280.290:FF:000016">
    <property type="entry name" value="Cystinosin homolog"/>
    <property type="match status" value="1"/>
</dbReference>
<dbReference type="PANTHER" id="PTHR13131">
    <property type="entry name" value="CYSTINOSIN"/>
    <property type="match status" value="1"/>
</dbReference>
<evidence type="ECO:0000256" key="1">
    <source>
        <dbReference type="ARBA" id="ARBA00004155"/>
    </source>
</evidence>
<dbReference type="GO" id="GO:0005765">
    <property type="term" value="C:lysosomal membrane"/>
    <property type="evidence" value="ECO:0007669"/>
    <property type="project" value="UniProtKB-SubCell"/>
</dbReference>
<feature type="transmembrane region" description="Helical" evidence="11">
    <location>
        <begin position="163"/>
        <end position="185"/>
    </location>
</feature>
<evidence type="ECO:0000256" key="7">
    <source>
        <dbReference type="ARBA" id="ARBA00022989"/>
    </source>
</evidence>
<dbReference type="PANTHER" id="PTHR13131:SF5">
    <property type="entry name" value="CYSTINOSIN"/>
    <property type="match status" value="1"/>
</dbReference>
<dbReference type="GO" id="GO:0015184">
    <property type="term" value="F:L-cystine transmembrane transporter activity"/>
    <property type="evidence" value="ECO:0007669"/>
    <property type="project" value="TreeGrafter"/>
</dbReference>
<evidence type="ECO:0000256" key="5">
    <source>
        <dbReference type="ARBA" id="ARBA00022737"/>
    </source>
</evidence>
<keyword evidence="6" id="KW-0769">Symport</keyword>
<comment type="subcellular location">
    <subcellularLocation>
        <location evidence="1">Lysosome membrane</location>
        <topology evidence="1">Multi-pass membrane protein</topology>
    </subcellularLocation>
</comment>
<evidence type="ECO:0000256" key="11">
    <source>
        <dbReference type="SAM" id="Phobius"/>
    </source>
</evidence>
<dbReference type="EMBL" id="GEBQ01027406">
    <property type="protein sequence ID" value="JAT12571.1"/>
    <property type="molecule type" value="Transcribed_RNA"/>
</dbReference>
<evidence type="ECO:0000256" key="8">
    <source>
        <dbReference type="ARBA" id="ARBA00023136"/>
    </source>
</evidence>
<dbReference type="SMART" id="SM00679">
    <property type="entry name" value="CTNS"/>
    <property type="match status" value="2"/>
</dbReference>
<gene>
    <name evidence="12" type="ORF">g.2419</name>
</gene>
<dbReference type="AlphaFoldDB" id="A0A1B6KMC2"/>
<dbReference type="Gene3D" id="1.20.1280.290">
    <property type="match status" value="2"/>
</dbReference>
<feature type="transmembrane region" description="Helical" evidence="11">
    <location>
        <begin position="231"/>
        <end position="252"/>
    </location>
</feature>